<dbReference type="GO" id="GO:0019843">
    <property type="term" value="F:rRNA binding"/>
    <property type="evidence" value="ECO:0007669"/>
    <property type="project" value="UniProtKB-UniRule"/>
</dbReference>
<name>A0A5J6N5J8_9PROT</name>
<evidence type="ECO:0000313" key="8">
    <source>
        <dbReference type="Proteomes" id="UP000325797"/>
    </source>
</evidence>
<dbReference type="KEGG" id="hadh:FRZ61_46180"/>
<sequence length="182" mass="19223">MFAVFRTGGKQYKVAKNDIIRVETVPGSTGDLVEFTEVLMIGDGADTTVGKPLVAGATVAAALLDQVQADKVIIFKKKRRHNYRRKRGHRQPLSLLRVVDILTGGKKPDASTKDAAKAAAEAGAEKHAKAKETAATVTGAKRKPVAKKAVEAKEAAPQSASKGVAKKKPAAKKKAAAKKSEE</sequence>
<comment type="similarity">
    <text evidence="1 4 5">Belongs to the bacterial ribosomal protein bL21 family.</text>
</comment>
<keyword evidence="3 4" id="KW-0687">Ribonucleoprotein</keyword>
<evidence type="ECO:0000256" key="5">
    <source>
        <dbReference type="RuleBase" id="RU000562"/>
    </source>
</evidence>
<dbReference type="GO" id="GO:0003735">
    <property type="term" value="F:structural constituent of ribosome"/>
    <property type="evidence" value="ECO:0007669"/>
    <property type="project" value="InterPro"/>
</dbReference>
<dbReference type="AlphaFoldDB" id="A0A5J6N5J8"/>
<dbReference type="GO" id="GO:0005840">
    <property type="term" value="C:ribosome"/>
    <property type="evidence" value="ECO:0007669"/>
    <property type="project" value="UniProtKB-KW"/>
</dbReference>
<feature type="compositionally biased region" description="Basic residues" evidence="6">
    <location>
        <begin position="164"/>
        <end position="182"/>
    </location>
</feature>
<dbReference type="PANTHER" id="PTHR21349:SF0">
    <property type="entry name" value="LARGE RIBOSOMAL SUBUNIT PROTEIN BL21M"/>
    <property type="match status" value="1"/>
</dbReference>
<dbReference type="Proteomes" id="UP000325797">
    <property type="component" value="Chromosome"/>
</dbReference>
<keyword evidence="8" id="KW-1185">Reference proteome</keyword>
<dbReference type="GO" id="GO:1990904">
    <property type="term" value="C:ribonucleoprotein complex"/>
    <property type="evidence" value="ECO:0007669"/>
    <property type="project" value="UniProtKB-KW"/>
</dbReference>
<gene>
    <name evidence="4" type="primary">rplU</name>
    <name evidence="7" type="ORF">FRZ61_46180</name>
</gene>
<keyword evidence="2 4" id="KW-0689">Ribosomal protein</keyword>
<evidence type="ECO:0000256" key="3">
    <source>
        <dbReference type="ARBA" id="ARBA00023274"/>
    </source>
</evidence>
<dbReference type="Pfam" id="PF00829">
    <property type="entry name" value="Ribosomal_L21p"/>
    <property type="match status" value="1"/>
</dbReference>
<evidence type="ECO:0000256" key="1">
    <source>
        <dbReference type="ARBA" id="ARBA00008563"/>
    </source>
</evidence>
<dbReference type="InterPro" id="IPR028909">
    <property type="entry name" value="bL21-like"/>
</dbReference>
<keyword evidence="4 5" id="KW-0699">rRNA-binding</keyword>
<dbReference type="EMBL" id="CP042582">
    <property type="protein sequence ID" value="QEX24677.1"/>
    <property type="molecule type" value="Genomic_DNA"/>
</dbReference>
<dbReference type="GO" id="GO:0006412">
    <property type="term" value="P:translation"/>
    <property type="evidence" value="ECO:0007669"/>
    <property type="project" value="UniProtKB-UniRule"/>
</dbReference>
<dbReference type="NCBIfam" id="TIGR00061">
    <property type="entry name" value="L21"/>
    <property type="match status" value="1"/>
</dbReference>
<feature type="region of interest" description="Disordered" evidence="6">
    <location>
        <begin position="119"/>
        <end position="182"/>
    </location>
</feature>
<comment type="function">
    <text evidence="4 5">This protein binds to 23S rRNA in the presence of protein L20.</text>
</comment>
<evidence type="ECO:0000256" key="6">
    <source>
        <dbReference type="SAM" id="MobiDB-lite"/>
    </source>
</evidence>
<accession>A0A5J6N5J8</accession>
<dbReference type="InterPro" id="IPR036164">
    <property type="entry name" value="bL21-like_sf"/>
</dbReference>
<proteinExistence type="inferred from homology"/>
<evidence type="ECO:0000313" key="7">
    <source>
        <dbReference type="EMBL" id="QEX24677.1"/>
    </source>
</evidence>
<protein>
    <recommendedName>
        <fullName evidence="4">Large ribosomal subunit protein bL21</fullName>
    </recommendedName>
</protein>
<dbReference type="OrthoDB" id="9813334at2"/>
<dbReference type="PANTHER" id="PTHR21349">
    <property type="entry name" value="50S RIBOSOMAL PROTEIN L21"/>
    <property type="match status" value="1"/>
</dbReference>
<dbReference type="HAMAP" id="MF_01363">
    <property type="entry name" value="Ribosomal_bL21"/>
    <property type="match status" value="1"/>
</dbReference>
<dbReference type="InterPro" id="IPR001787">
    <property type="entry name" value="Ribosomal_bL21"/>
</dbReference>
<evidence type="ECO:0000256" key="2">
    <source>
        <dbReference type="ARBA" id="ARBA00022980"/>
    </source>
</evidence>
<organism evidence="7 8">
    <name type="scientific">Hypericibacter adhaerens</name>
    <dbReference type="NCBI Taxonomy" id="2602016"/>
    <lineage>
        <taxon>Bacteria</taxon>
        <taxon>Pseudomonadati</taxon>
        <taxon>Pseudomonadota</taxon>
        <taxon>Alphaproteobacteria</taxon>
        <taxon>Rhodospirillales</taxon>
        <taxon>Dongiaceae</taxon>
        <taxon>Hypericibacter</taxon>
    </lineage>
</organism>
<feature type="compositionally biased region" description="Basic and acidic residues" evidence="6">
    <location>
        <begin position="123"/>
        <end position="132"/>
    </location>
</feature>
<dbReference type="SUPFAM" id="SSF141091">
    <property type="entry name" value="L21p-like"/>
    <property type="match status" value="1"/>
</dbReference>
<reference evidence="7 8" key="1">
    <citation type="submission" date="2019-08" db="EMBL/GenBank/DDBJ databases">
        <title>Hyperibacter terrae gen. nov., sp. nov. and Hyperibacter viscosus sp. nov., two new members in the family Rhodospirillaceae isolated from the rhizosphere of Hypericum perforatum.</title>
        <authorList>
            <person name="Noviana Z."/>
        </authorList>
    </citation>
    <scope>NUCLEOTIDE SEQUENCE [LARGE SCALE GENOMIC DNA]</scope>
    <source>
        <strain evidence="7 8">R5959</strain>
    </source>
</reference>
<dbReference type="GO" id="GO:0005737">
    <property type="term" value="C:cytoplasm"/>
    <property type="evidence" value="ECO:0007669"/>
    <property type="project" value="UniProtKB-ARBA"/>
</dbReference>
<comment type="subunit">
    <text evidence="4">Part of the 50S ribosomal subunit. Contacts protein L20.</text>
</comment>
<keyword evidence="4 5" id="KW-0694">RNA-binding</keyword>
<evidence type="ECO:0000256" key="4">
    <source>
        <dbReference type="HAMAP-Rule" id="MF_01363"/>
    </source>
</evidence>